<dbReference type="Gene3D" id="3.40.50.1820">
    <property type="entry name" value="alpha/beta hydrolase"/>
    <property type="match status" value="1"/>
</dbReference>
<dbReference type="GO" id="GO:0006508">
    <property type="term" value="P:proteolysis"/>
    <property type="evidence" value="ECO:0007669"/>
    <property type="project" value="InterPro"/>
</dbReference>
<dbReference type="GO" id="GO:0008236">
    <property type="term" value="F:serine-type peptidase activity"/>
    <property type="evidence" value="ECO:0007669"/>
    <property type="project" value="InterPro"/>
</dbReference>
<evidence type="ECO:0000256" key="1">
    <source>
        <dbReference type="SAM" id="MobiDB-lite"/>
    </source>
</evidence>
<dbReference type="InterPro" id="IPR029058">
    <property type="entry name" value="AB_hydrolase_fold"/>
</dbReference>
<sequence>MSQSKQKETRPYGLWPSPITPQSMAGGTRLGDLAWDGDGRTLVWLEGRGDQGVLVAQTDTDAPRDLTVGQSVRARVGYGGGDFGVAGGFVYFADAASGRLFRQPLAAGAARPITPAFGHAAAPAISPDGRWVLYVHANEGVDRLALVDVEGRNWPRIVAEGADFYMQPRWSPDGTQVAWIQWDHPQMPWDGTTLHLAAVRPPSADGDLPTLADARPIAGDRETAIFGPEFSPDGRSLAYISDESGWDNLYLHDLTTGQRRALTTDTVDLGQPAWAQGMRAYAFGPGGGGILFLRNEGGFRRVWAYDFKSETAQPLPLLPNYTWIEQPAWSVASGRIAAIGSSSAIPARIVATDGHGGNPRICARSAAERVPGSELSSPRPVSWAADGGATVHGLYYPPTSSHYKGAGLPPAIVRVHGGPTGAANAGYNAAAQFFTSRGYVVLEVNHRGSTSHGRDYVRALREGWGVVDVEDTAAGARFLAAEGLADGERLVVMGGSAGGYTVLQTLVTHPGLFKAALCLYGIANLFTLAADTHKFEARYLDALVGPLPAARDRYRERSPIYGADRISDPIAIFQGANDPVVPPAQSELIVAALRRRGIPHEYHVYEGEGHGWRKRETIAAFWTAVERFLREYVIFG</sequence>
<dbReference type="InterPro" id="IPR011659">
    <property type="entry name" value="WD40"/>
</dbReference>
<dbReference type="InterPro" id="IPR001375">
    <property type="entry name" value="Peptidase_S9_cat"/>
</dbReference>
<dbReference type="Pfam" id="PF07676">
    <property type="entry name" value="PD40"/>
    <property type="match status" value="3"/>
</dbReference>
<dbReference type="SUPFAM" id="SSF82171">
    <property type="entry name" value="DPP6 N-terminal domain-like"/>
    <property type="match status" value="1"/>
</dbReference>
<dbReference type="Gene3D" id="2.140.10.30">
    <property type="entry name" value="Dipeptidylpeptidase IV, N-terminal domain"/>
    <property type="match status" value="1"/>
</dbReference>
<evidence type="ECO:0000313" key="3">
    <source>
        <dbReference type="EMBL" id="CAA9585357.1"/>
    </source>
</evidence>
<dbReference type="InterPro" id="IPR050585">
    <property type="entry name" value="Xaa-Pro_dipeptidyl-ppase/CocE"/>
</dbReference>
<evidence type="ECO:0000259" key="2">
    <source>
        <dbReference type="Pfam" id="PF00326"/>
    </source>
</evidence>
<dbReference type="EMBL" id="CADCWN010000295">
    <property type="protein sequence ID" value="CAA9585357.1"/>
    <property type="molecule type" value="Genomic_DNA"/>
</dbReference>
<name>A0A6J4VRD6_9BACT</name>
<proteinExistence type="predicted"/>
<feature type="compositionally biased region" description="Basic and acidic residues" evidence="1">
    <location>
        <begin position="1"/>
        <end position="10"/>
    </location>
</feature>
<dbReference type="PANTHER" id="PTHR43056:SF5">
    <property type="entry name" value="PEPTIDASE S9 PROLYL OLIGOPEPTIDASE CATALYTIC DOMAIN-CONTAINING PROTEIN"/>
    <property type="match status" value="1"/>
</dbReference>
<gene>
    <name evidence="3" type="ORF">AVDCRST_MAG18-3751</name>
</gene>
<dbReference type="AlphaFoldDB" id="A0A6J4VRD6"/>
<protein>
    <submittedName>
        <fullName evidence="3">Prolyl oligopeptidase family protein</fullName>
    </submittedName>
</protein>
<dbReference type="PANTHER" id="PTHR43056">
    <property type="entry name" value="PEPTIDASE S9 PROLYL OLIGOPEPTIDASE"/>
    <property type="match status" value="1"/>
</dbReference>
<dbReference type="Pfam" id="PF00326">
    <property type="entry name" value="Peptidase_S9"/>
    <property type="match status" value="1"/>
</dbReference>
<dbReference type="InterPro" id="IPR011042">
    <property type="entry name" value="6-blade_b-propeller_TolB-like"/>
</dbReference>
<dbReference type="SUPFAM" id="SSF53474">
    <property type="entry name" value="alpha/beta-Hydrolases"/>
    <property type="match status" value="1"/>
</dbReference>
<feature type="region of interest" description="Disordered" evidence="1">
    <location>
        <begin position="1"/>
        <end position="26"/>
    </location>
</feature>
<reference evidence="3" key="1">
    <citation type="submission" date="2020-02" db="EMBL/GenBank/DDBJ databases">
        <authorList>
            <person name="Meier V. D."/>
        </authorList>
    </citation>
    <scope>NUCLEOTIDE SEQUENCE</scope>
    <source>
        <strain evidence="3">AVDCRST_MAG18</strain>
    </source>
</reference>
<accession>A0A6J4VRD6</accession>
<organism evidence="3">
    <name type="scientific">uncultured Thermomicrobiales bacterium</name>
    <dbReference type="NCBI Taxonomy" id="1645740"/>
    <lineage>
        <taxon>Bacteria</taxon>
        <taxon>Pseudomonadati</taxon>
        <taxon>Thermomicrobiota</taxon>
        <taxon>Thermomicrobia</taxon>
        <taxon>Thermomicrobiales</taxon>
        <taxon>environmental samples</taxon>
    </lineage>
</organism>
<dbReference type="Gene3D" id="2.120.10.30">
    <property type="entry name" value="TolB, C-terminal domain"/>
    <property type="match status" value="1"/>
</dbReference>
<feature type="domain" description="Peptidase S9 prolyl oligopeptidase catalytic" evidence="2">
    <location>
        <begin position="428"/>
        <end position="632"/>
    </location>
</feature>